<name>A0ABR1J1L7_9AGAR</name>
<reference evidence="1 3" key="1">
    <citation type="submission" date="2024-01" db="EMBL/GenBank/DDBJ databases">
        <title>A draft genome for the cacao thread blight pathogen Marasmiellus scandens.</title>
        <authorList>
            <person name="Baruah I.K."/>
            <person name="Leung J."/>
            <person name="Bukari Y."/>
            <person name="Amoako-Attah I."/>
            <person name="Meinhardt L.W."/>
            <person name="Bailey B.A."/>
            <person name="Cohen S.P."/>
        </authorList>
    </citation>
    <scope>NUCLEOTIDE SEQUENCE [LARGE SCALE GENOMIC DNA]</scope>
    <source>
        <strain evidence="1 3">GH-19</strain>
    </source>
</reference>
<organism evidence="1 3">
    <name type="scientific">Marasmiellus scandens</name>
    <dbReference type="NCBI Taxonomy" id="2682957"/>
    <lineage>
        <taxon>Eukaryota</taxon>
        <taxon>Fungi</taxon>
        <taxon>Dikarya</taxon>
        <taxon>Basidiomycota</taxon>
        <taxon>Agaricomycotina</taxon>
        <taxon>Agaricomycetes</taxon>
        <taxon>Agaricomycetidae</taxon>
        <taxon>Agaricales</taxon>
        <taxon>Marasmiineae</taxon>
        <taxon>Omphalotaceae</taxon>
        <taxon>Marasmiellus</taxon>
    </lineage>
</organism>
<sequence length="114" mass="13755">MNYNNDPEATKVRQWRHVLQRTFLSFNKPMKELNMPTMDQLFKDIESYQDMTSEYIAFSKIGKVMRHITLLDPSKIPLEDQYKFRERAKKLMDQWNTILEADRVVEKVVEIRIT</sequence>
<keyword evidence="3" id="KW-1185">Reference proteome</keyword>
<dbReference type="EMBL" id="JBANRG010000042">
    <property type="protein sequence ID" value="KAK7447116.1"/>
    <property type="molecule type" value="Genomic_DNA"/>
</dbReference>
<accession>A0ABR1J1L7</accession>
<gene>
    <name evidence="2" type="ORF">VKT23_013747</name>
    <name evidence="1" type="ORF">VKT23_014328</name>
</gene>
<dbReference type="EMBL" id="JBANRG010000038">
    <property type="protein sequence ID" value="KAK7448486.1"/>
    <property type="molecule type" value="Genomic_DNA"/>
</dbReference>
<protein>
    <recommendedName>
        <fullName evidence="4">TFIIS N-terminal domain-containing protein</fullName>
    </recommendedName>
</protein>
<evidence type="ECO:0000313" key="3">
    <source>
        <dbReference type="Proteomes" id="UP001498398"/>
    </source>
</evidence>
<proteinExistence type="predicted"/>
<evidence type="ECO:0008006" key="4">
    <source>
        <dbReference type="Google" id="ProtNLM"/>
    </source>
</evidence>
<evidence type="ECO:0000313" key="2">
    <source>
        <dbReference type="EMBL" id="KAK7448486.1"/>
    </source>
</evidence>
<comment type="caution">
    <text evidence="1">The sequence shown here is derived from an EMBL/GenBank/DDBJ whole genome shotgun (WGS) entry which is preliminary data.</text>
</comment>
<evidence type="ECO:0000313" key="1">
    <source>
        <dbReference type="EMBL" id="KAK7447116.1"/>
    </source>
</evidence>
<dbReference type="Proteomes" id="UP001498398">
    <property type="component" value="Unassembled WGS sequence"/>
</dbReference>